<reference evidence="3 4" key="1">
    <citation type="submission" date="2020-10" db="EMBL/GenBank/DDBJ databases">
        <authorList>
            <person name="Castelo-Branco R."/>
            <person name="Eusebio N."/>
            <person name="Adriana R."/>
            <person name="Vieira A."/>
            <person name="Brugerolle De Fraissinette N."/>
            <person name="Rezende De Castro R."/>
            <person name="Schneider M.P."/>
            <person name="Vasconcelos V."/>
            <person name="Leao P.N."/>
        </authorList>
    </citation>
    <scope>NUCLEOTIDE SEQUENCE [LARGE SCALE GENOMIC DNA]</scope>
    <source>
        <strain evidence="3 4">LEGE 03274</strain>
    </source>
</reference>
<evidence type="ECO:0000313" key="3">
    <source>
        <dbReference type="EMBL" id="MBE9221917.1"/>
    </source>
</evidence>
<dbReference type="SUPFAM" id="SSF53756">
    <property type="entry name" value="UDP-Glycosyltransferase/glycogen phosphorylase"/>
    <property type="match status" value="1"/>
</dbReference>
<dbReference type="EMBL" id="JADEWC010000006">
    <property type="protein sequence ID" value="MBE9221917.1"/>
    <property type="molecule type" value="Genomic_DNA"/>
</dbReference>
<feature type="domain" description="Glycosyl transferase family 1" evidence="1">
    <location>
        <begin position="201"/>
        <end position="362"/>
    </location>
</feature>
<keyword evidence="4" id="KW-1185">Reference proteome</keyword>
<dbReference type="InterPro" id="IPR001296">
    <property type="entry name" value="Glyco_trans_1"/>
</dbReference>
<dbReference type="CDD" id="cd03821">
    <property type="entry name" value="GT4_Bme6-like"/>
    <property type="match status" value="1"/>
</dbReference>
<comment type="caution">
    <text evidence="3">The sequence shown here is derived from an EMBL/GenBank/DDBJ whole genome shotgun (WGS) entry which is preliminary data.</text>
</comment>
<gene>
    <name evidence="3" type="ORF">IQ215_04325</name>
</gene>
<dbReference type="PANTHER" id="PTHR45947:SF3">
    <property type="entry name" value="SULFOQUINOVOSYL TRANSFERASE SQD2"/>
    <property type="match status" value="1"/>
</dbReference>
<accession>A0ABR9V238</accession>
<dbReference type="NCBIfam" id="NF038295">
    <property type="entry name" value="EPS_HpsP"/>
    <property type="match status" value="1"/>
</dbReference>
<dbReference type="RefSeq" id="WP_193800095.1">
    <property type="nucleotide sequence ID" value="NZ_JADEWC010000006.1"/>
</dbReference>
<organism evidence="3 4">
    <name type="scientific">Cyanobacterium stanieri LEGE 03274</name>
    <dbReference type="NCBI Taxonomy" id="1828756"/>
    <lineage>
        <taxon>Bacteria</taxon>
        <taxon>Bacillati</taxon>
        <taxon>Cyanobacteriota</taxon>
        <taxon>Cyanophyceae</taxon>
        <taxon>Oscillatoriophycideae</taxon>
        <taxon>Chroococcales</taxon>
        <taxon>Geminocystaceae</taxon>
        <taxon>Cyanobacterium</taxon>
    </lineage>
</organism>
<dbReference type="InterPro" id="IPR028098">
    <property type="entry name" value="Glyco_trans_4-like_N"/>
</dbReference>
<proteinExistence type="predicted"/>
<dbReference type="Gene3D" id="3.40.50.2000">
    <property type="entry name" value="Glycogen Phosphorylase B"/>
    <property type="match status" value="2"/>
</dbReference>
<evidence type="ECO:0000259" key="2">
    <source>
        <dbReference type="Pfam" id="PF13579"/>
    </source>
</evidence>
<dbReference type="PANTHER" id="PTHR45947">
    <property type="entry name" value="SULFOQUINOVOSYL TRANSFERASE SQD2"/>
    <property type="match status" value="1"/>
</dbReference>
<evidence type="ECO:0000259" key="1">
    <source>
        <dbReference type="Pfam" id="PF00534"/>
    </source>
</evidence>
<evidence type="ECO:0000313" key="4">
    <source>
        <dbReference type="Proteomes" id="UP000654604"/>
    </source>
</evidence>
<feature type="domain" description="Glycosyltransferase subfamily 4-like N-terminal" evidence="2">
    <location>
        <begin position="15"/>
        <end position="183"/>
    </location>
</feature>
<dbReference type="Pfam" id="PF13579">
    <property type="entry name" value="Glyco_trans_4_4"/>
    <property type="match status" value="1"/>
</dbReference>
<name>A0ABR9V238_9CHRO</name>
<protein>
    <submittedName>
        <fullName evidence="3">Glycosyltransferase</fullName>
    </submittedName>
</protein>
<dbReference type="Pfam" id="PF00534">
    <property type="entry name" value="Glycos_transf_1"/>
    <property type="match status" value="1"/>
</dbReference>
<dbReference type="Proteomes" id="UP000654604">
    <property type="component" value="Unassembled WGS sequence"/>
</dbReference>
<sequence length="393" mass="44272">MKILQIIPSISLVYGGPSQMILGLSKALAKEGEDVTIITTNANGDQGQFPLDVPLQCAVEKDGYRVVYFNCAPFRRYKFSVDLLRWLWTHCGDYDVAHIHALFSPVTTMAAWICRQKGLPYILRPLGTLDPKDLQKKRGLKKIYGNLLEKANLRGSFGVHFTSQQEADVSEDFGAGINRLIVPLGVEIPDRTLDDDMIYDRYQIPRGKPLLLFMSRIEPKKGLQFLIPALQRLLNQGYDFHFVLAGANPQDRSYEAQIQTQITSSSLSDCTTITGFVTGDEKMALLQKADLFLLPSFYENFGIAVVEAIAFSTPVLISDQVYIYREIEKAKAGWICSLNEDDLVKKLMVALESGEEERQQRGLNGFNLVKQNYSWSAIARQLIEIYTKAIKNN</sequence>
<dbReference type="InterPro" id="IPR050194">
    <property type="entry name" value="Glycosyltransferase_grp1"/>
</dbReference>